<proteinExistence type="predicted"/>
<keyword evidence="3" id="KW-1185">Reference proteome</keyword>
<evidence type="ECO:0000313" key="3">
    <source>
        <dbReference type="Proteomes" id="UP000829560"/>
    </source>
</evidence>
<dbReference type="AlphaFoldDB" id="A0AAT9PGI7"/>
<feature type="transmembrane region" description="Helical" evidence="1">
    <location>
        <begin position="6"/>
        <end position="26"/>
    </location>
</feature>
<feature type="transmembrane region" description="Helical" evidence="1">
    <location>
        <begin position="38"/>
        <end position="57"/>
    </location>
</feature>
<dbReference type="EMBL" id="CP093310">
    <property type="protein sequence ID" value="UNK06028.1"/>
    <property type="molecule type" value="Genomic_DNA"/>
</dbReference>
<name>A0AAT9PGI7_9GAMM</name>
<dbReference type="Proteomes" id="UP000829560">
    <property type="component" value="Chromosome"/>
</dbReference>
<keyword evidence="1" id="KW-0812">Transmembrane</keyword>
<gene>
    <name evidence="2" type="ORF">MN210_04860</name>
</gene>
<reference evidence="2" key="1">
    <citation type="submission" date="2024-03" db="EMBL/GenBank/DDBJ databases">
        <title>Psychrobacter raelis sp. nov. isolated from a dog with peritonitis.</title>
        <authorList>
            <person name="Schiavone A."/>
            <person name="Manzulli V."/>
            <person name="Camarda A."/>
            <person name="Cafiero M.A."/>
            <person name="Vasco I."/>
            <person name="Marino L."/>
            <person name="Pennuzzi G."/>
            <person name="Serrecchia L."/>
            <person name="Galante D."/>
            <person name="Pugliese N."/>
        </authorList>
    </citation>
    <scope>NUCLEOTIDE SEQUENCE</scope>
    <source>
        <strain evidence="2">PraFG1</strain>
    </source>
</reference>
<accession>A0AAT9PGI7</accession>
<keyword evidence="1" id="KW-0472">Membrane</keyword>
<dbReference type="KEGG" id="prae:MN210_04860"/>
<dbReference type="RefSeq" id="WP_241879281.1">
    <property type="nucleotide sequence ID" value="NZ_CP093310.2"/>
</dbReference>
<evidence type="ECO:0000313" key="2">
    <source>
        <dbReference type="EMBL" id="UNK06028.1"/>
    </source>
</evidence>
<keyword evidence="1" id="KW-1133">Transmembrane helix</keyword>
<organism evidence="2 3">
    <name type="scientific">Psychrobacter raelei</name>
    <dbReference type="NCBI Taxonomy" id="2565531"/>
    <lineage>
        <taxon>Bacteria</taxon>
        <taxon>Pseudomonadati</taxon>
        <taxon>Pseudomonadota</taxon>
        <taxon>Gammaproteobacteria</taxon>
        <taxon>Moraxellales</taxon>
        <taxon>Moraxellaceae</taxon>
        <taxon>Psychrobacter</taxon>
    </lineage>
</organism>
<feature type="transmembrane region" description="Helical" evidence="1">
    <location>
        <begin position="77"/>
        <end position="94"/>
    </location>
</feature>
<protein>
    <submittedName>
        <fullName evidence="2">Uncharacterized protein</fullName>
    </submittedName>
</protein>
<evidence type="ECO:0000256" key="1">
    <source>
        <dbReference type="SAM" id="Phobius"/>
    </source>
</evidence>
<sequence>MGLESLSAETLLFIIIILILAVIFHVRYDNRTSEQAPTILTTLGIFATFFAIALGLLRFDSVNIQDSVPQLLDSMKTAFWASVAGVGSALTFNFRKLYSKSHQTDQPSFEDQLLDVC</sequence>